<dbReference type="GO" id="GO:0008360">
    <property type="term" value="P:regulation of cell shape"/>
    <property type="evidence" value="ECO:0007669"/>
    <property type="project" value="UniProtKB-KW"/>
</dbReference>
<evidence type="ECO:0008006" key="9">
    <source>
        <dbReference type="Google" id="ProtNLM"/>
    </source>
</evidence>
<feature type="transmembrane region" description="Helical" evidence="6">
    <location>
        <begin position="326"/>
        <end position="346"/>
    </location>
</feature>
<sequence length="349" mass="38993">MGRTTDDWIITLLLVFLTSVGLFVLSTLSQALFLQQFVFVIFAVVFFRLFSRIDGAVLWWFAPWGYILSLILLLVSFLGPEIRGATRWIMIGTIQIQPSELVKPLLLLAFSRFMTQFSPRQFKNVLLHMLLFALPVLLVIRQPDLGTSIIYTSSWVAMMVAAGLPLWTLILAGIGVGFIFPFLWNLLAPYQRDRLTTFLAPTLDPKGAGYNALQSMIAVGSGQFFGRGLGRGTQSHLRFLPEHHTDFIFATLVEELGFFGGIALLLSYFALFVRMLMPLLRGFTDDLFAFIFSIGLFAVIMAQVFIHVGMNMGVLPITGITLPLVSYGGSSVISIAISFGIWFALVRRR</sequence>
<keyword evidence="3" id="KW-0133">Cell shape</keyword>
<keyword evidence="4 6" id="KW-1133">Transmembrane helix</keyword>
<organism evidence="7 8">
    <name type="scientific">Candidatus Gottesmanbacteria bacterium RIFCSPLOWO2_01_FULL_43_11b</name>
    <dbReference type="NCBI Taxonomy" id="1798392"/>
    <lineage>
        <taxon>Bacteria</taxon>
        <taxon>Candidatus Gottesmaniibacteriota</taxon>
    </lineage>
</organism>
<comment type="caution">
    <text evidence="7">The sequence shown here is derived from an EMBL/GenBank/DDBJ whole genome shotgun (WGS) entry which is preliminary data.</text>
</comment>
<feature type="transmembrane region" description="Helical" evidence="6">
    <location>
        <begin position="287"/>
        <end position="306"/>
    </location>
</feature>
<reference evidence="7 8" key="1">
    <citation type="journal article" date="2016" name="Nat. Commun.">
        <title>Thousands of microbial genomes shed light on interconnected biogeochemical processes in an aquifer system.</title>
        <authorList>
            <person name="Anantharaman K."/>
            <person name="Brown C.T."/>
            <person name="Hug L.A."/>
            <person name="Sharon I."/>
            <person name="Castelle C.J."/>
            <person name="Probst A.J."/>
            <person name="Thomas B.C."/>
            <person name="Singh A."/>
            <person name="Wilkins M.J."/>
            <person name="Karaoz U."/>
            <person name="Brodie E.L."/>
            <person name="Williams K.H."/>
            <person name="Hubbard S.S."/>
            <person name="Banfield J.F."/>
        </authorList>
    </citation>
    <scope>NUCLEOTIDE SEQUENCE [LARGE SCALE GENOMIC DNA]</scope>
</reference>
<feature type="transmembrane region" description="Helical" evidence="6">
    <location>
        <begin position="256"/>
        <end position="275"/>
    </location>
</feature>
<dbReference type="InterPro" id="IPR001182">
    <property type="entry name" value="FtsW/RodA"/>
</dbReference>
<dbReference type="STRING" id="1798392.A3A79_05330"/>
<evidence type="ECO:0000256" key="5">
    <source>
        <dbReference type="ARBA" id="ARBA00023136"/>
    </source>
</evidence>
<dbReference type="EMBL" id="MFJV01000001">
    <property type="protein sequence ID" value="OGG24578.1"/>
    <property type="molecule type" value="Genomic_DNA"/>
</dbReference>
<dbReference type="PANTHER" id="PTHR30474:SF1">
    <property type="entry name" value="PEPTIDOGLYCAN GLYCOSYLTRANSFERASE MRDB"/>
    <property type="match status" value="1"/>
</dbReference>
<evidence type="ECO:0000313" key="7">
    <source>
        <dbReference type="EMBL" id="OGG24578.1"/>
    </source>
</evidence>
<evidence type="ECO:0000256" key="2">
    <source>
        <dbReference type="ARBA" id="ARBA00022692"/>
    </source>
</evidence>
<gene>
    <name evidence="7" type="ORF">A3A79_05330</name>
</gene>
<accession>A0A1F6AIR1</accession>
<name>A0A1F6AIR1_9BACT</name>
<dbReference type="AlphaFoldDB" id="A0A1F6AIR1"/>
<proteinExistence type="predicted"/>
<keyword evidence="2 6" id="KW-0812">Transmembrane</keyword>
<dbReference type="GO" id="GO:0005886">
    <property type="term" value="C:plasma membrane"/>
    <property type="evidence" value="ECO:0007669"/>
    <property type="project" value="TreeGrafter"/>
</dbReference>
<feature type="transmembrane region" description="Helical" evidence="6">
    <location>
        <begin position="7"/>
        <end position="25"/>
    </location>
</feature>
<feature type="transmembrane region" description="Helical" evidence="6">
    <location>
        <begin position="155"/>
        <end position="184"/>
    </location>
</feature>
<dbReference type="GO" id="GO:0051301">
    <property type="term" value="P:cell division"/>
    <property type="evidence" value="ECO:0007669"/>
    <property type="project" value="InterPro"/>
</dbReference>
<dbReference type="Pfam" id="PF01098">
    <property type="entry name" value="FTSW_RODA_SPOVE"/>
    <property type="match status" value="1"/>
</dbReference>
<comment type="subcellular location">
    <subcellularLocation>
        <location evidence="1">Membrane</location>
        <topology evidence="1">Multi-pass membrane protein</topology>
    </subcellularLocation>
</comment>
<feature type="transmembrane region" description="Helical" evidence="6">
    <location>
        <begin position="57"/>
        <end position="78"/>
    </location>
</feature>
<evidence type="ECO:0000256" key="6">
    <source>
        <dbReference type="SAM" id="Phobius"/>
    </source>
</evidence>
<keyword evidence="5 6" id="KW-0472">Membrane</keyword>
<dbReference type="Proteomes" id="UP000178759">
    <property type="component" value="Unassembled WGS sequence"/>
</dbReference>
<evidence type="ECO:0000256" key="4">
    <source>
        <dbReference type="ARBA" id="ARBA00022989"/>
    </source>
</evidence>
<evidence type="ECO:0000313" key="8">
    <source>
        <dbReference type="Proteomes" id="UP000178759"/>
    </source>
</evidence>
<dbReference type="GO" id="GO:0015648">
    <property type="term" value="F:lipid-linked peptidoglycan transporter activity"/>
    <property type="evidence" value="ECO:0007669"/>
    <property type="project" value="TreeGrafter"/>
</dbReference>
<evidence type="ECO:0000256" key="1">
    <source>
        <dbReference type="ARBA" id="ARBA00004141"/>
    </source>
</evidence>
<protein>
    <recommendedName>
        <fullName evidence="9">Rod shape-determining protein RodA</fullName>
    </recommendedName>
</protein>
<evidence type="ECO:0000256" key="3">
    <source>
        <dbReference type="ARBA" id="ARBA00022960"/>
    </source>
</evidence>
<dbReference type="GO" id="GO:0032153">
    <property type="term" value="C:cell division site"/>
    <property type="evidence" value="ECO:0007669"/>
    <property type="project" value="TreeGrafter"/>
</dbReference>
<feature type="transmembrane region" description="Helical" evidence="6">
    <location>
        <begin position="125"/>
        <end position="143"/>
    </location>
</feature>
<feature type="transmembrane region" description="Helical" evidence="6">
    <location>
        <begin position="31"/>
        <end position="50"/>
    </location>
</feature>
<dbReference type="PANTHER" id="PTHR30474">
    <property type="entry name" value="CELL CYCLE PROTEIN"/>
    <property type="match status" value="1"/>
</dbReference>